<gene>
    <name evidence="1" type="ORF">DU002_10275</name>
</gene>
<keyword evidence="2" id="KW-1185">Reference proteome</keyword>
<sequence length="120" mass="13663">MTTFRTSVVTIHQLAPDIAEVIVDDGVEMTLSDVQAYHDCLLANFSAPFRLLINKINQYTYTYEAQQGLADLPQIEAMAVLVYSKASMAAMRVLQQQQRENPWHAEVFTSRREALAWLDK</sequence>
<dbReference type="Proteomes" id="UP000252558">
    <property type="component" value="Unassembled WGS sequence"/>
</dbReference>
<evidence type="ECO:0000313" key="2">
    <source>
        <dbReference type="Proteomes" id="UP000252558"/>
    </source>
</evidence>
<name>A0A368NHG0_9GAMM</name>
<evidence type="ECO:0008006" key="3">
    <source>
        <dbReference type="Google" id="ProtNLM"/>
    </source>
</evidence>
<dbReference type="RefSeq" id="WP_114338289.1">
    <property type="nucleotide sequence ID" value="NZ_QPID01000005.1"/>
</dbReference>
<protein>
    <recommendedName>
        <fullName evidence="3">STAS/SEC14 domain-containing protein</fullName>
    </recommendedName>
</protein>
<dbReference type="AlphaFoldDB" id="A0A368NHG0"/>
<proteinExistence type="predicted"/>
<comment type="caution">
    <text evidence="1">The sequence shown here is derived from an EMBL/GenBank/DDBJ whole genome shotgun (WGS) entry which is preliminary data.</text>
</comment>
<evidence type="ECO:0000313" key="1">
    <source>
        <dbReference type="EMBL" id="RCU50002.1"/>
    </source>
</evidence>
<dbReference type="OrthoDB" id="1443546at2"/>
<organism evidence="1 2">
    <name type="scientific">Corallincola holothuriorum</name>
    <dbReference type="NCBI Taxonomy" id="2282215"/>
    <lineage>
        <taxon>Bacteria</taxon>
        <taxon>Pseudomonadati</taxon>
        <taxon>Pseudomonadota</taxon>
        <taxon>Gammaproteobacteria</taxon>
        <taxon>Alteromonadales</taxon>
        <taxon>Psychromonadaceae</taxon>
        <taxon>Corallincola</taxon>
    </lineage>
</organism>
<dbReference type="EMBL" id="QPID01000005">
    <property type="protein sequence ID" value="RCU50002.1"/>
    <property type="molecule type" value="Genomic_DNA"/>
</dbReference>
<reference evidence="1 2" key="1">
    <citation type="submission" date="2018-07" db="EMBL/GenBank/DDBJ databases">
        <title>Corallincola holothuriorum sp. nov., a new facultative anaerobe isolated from sea cucumber Apostichopus japonicus.</title>
        <authorList>
            <person name="Xia H."/>
        </authorList>
    </citation>
    <scope>NUCLEOTIDE SEQUENCE [LARGE SCALE GENOMIC DNA]</scope>
    <source>
        <strain evidence="1 2">C4</strain>
    </source>
</reference>
<accession>A0A368NHG0</accession>